<dbReference type="OrthoDB" id="785875at2"/>
<dbReference type="RefSeq" id="WP_146270590.1">
    <property type="nucleotide sequence ID" value="NZ_VOEI01000002.1"/>
</dbReference>
<name>A0A563U768_9SPHI</name>
<dbReference type="EMBL" id="VOEI01000002">
    <property type="protein sequence ID" value="TWR27202.1"/>
    <property type="molecule type" value="Genomic_DNA"/>
</dbReference>
<organism evidence="1 2">
    <name type="scientific">Mucilaginibacter achroorhodeus</name>
    <dbReference type="NCBI Taxonomy" id="2599294"/>
    <lineage>
        <taxon>Bacteria</taxon>
        <taxon>Pseudomonadati</taxon>
        <taxon>Bacteroidota</taxon>
        <taxon>Sphingobacteriia</taxon>
        <taxon>Sphingobacteriales</taxon>
        <taxon>Sphingobacteriaceae</taxon>
        <taxon>Mucilaginibacter</taxon>
    </lineage>
</organism>
<comment type="caution">
    <text evidence="1">The sequence shown here is derived from an EMBL/GenBank/DDBJ whole genome shotgun (WGS) entry which is preliminary data.</text>
</comment>
<accession>A0A563U768</accession>
<protein>
    <submittedName>
        <fullName evidence="1">Uncharacterized protein</fullName>
    </submittedName>
</protein>
<dbReference type="AlphaFoldDB" id="A0A563U768"/>
<keyword evidence="2" id="KW-1185">Reference proteome</keyword>
<reference evidence="1 2" key="1">
    <citation type="submission" date="2019-07" db="EMBL/GenBank/DDBJ databases">
        <authorList>
            <person name="Kim J."/>
        </authorList>
    </citation>
    <scope>NUCLEOTIDE SEQUENCE [LARGE SCALE GENOMIC DNA]</scope>
    <source>
        <strain evidence="1 2">MJ1a</strain>
    </source>
</reference>
<evidence type="ECO:0000313" key="2">
    <source>
        <dbReference type="Proteomes" id="UP000318010"/>
    </source>
</evidence>
<evidence type="ECO:0000313" key="1">
    <source>
        <dbReference type="EMBL" id="TWR27202.1"/>
    </source>
</evidence>
<gene>
    <name evidence="1" type="ORF">FPZ42_09245</name>
</gene>
<sequence>MAPFIETVPVTNLPNSMPEGFTGISLKSNDDFGNPPETQVIRWADHSYWMFEFADNRATAVVAYNWSGKLVKKWNMRNIRYIWDVKLNLAEQTVTFWGQGNEQETLPLKELCLSVHQDEGLIKGIC</sequence>
<proteinExistence type="predicted"/>
<dbReference type="Proteomes" id="UP000318010">
    <property type="component" value="Unassembled WGS sequence"/>
</dbReference>